<comment type="caution">
    <text evidence="1">The sequence shown here is derived from an EMBL/GenBank/DDBJ whole genome shotgun (WGS) entry which is preliminary data.</text>
</comment>
<proteinExistence type="predicted"/>
<reference evidence="1 2" key="1">
    <citation type="submission" date="2015-08" db="EMBL/GenBank/DDBJ databases">
        <title>Whole genome sequence of Flavobacterium akiainvivens IK-1T, from decaying Wikstroemia oahuensis, an endemic Hawaiian shrub.</title>
        <authorList>
            <person name="Wan X."/>
            <person name="Hou S."/>
            <person name="Saito J."/>
            <person name="Donachie S."/>
        </authorList>
    </citation>
    <scope>NUCLEOTIDE SEQUENCE [LARGE SCALE GENOMIC DNA]</scope>
    <source>
        <strain evidence="1 2">IK-1</strain>
    </source>
</reference>
<dbReference type="RefSeq" id="WP_074961692.1">
    <property type="nucleotide sequence ID" value="NZ_FOYA01000019.1"/>
</dbReference>
<evidence type="ECO:0000313" key="1">
    <source>
        <dbReference type="EMBL" id="KOS08208.1"/>
    </source>
</evidence>
<gene>
    <name evidence="1" type="ORF">AM493_04700</name>
</gene>
<dbReference type="EMBL" id="LIYD01000005">
    <property type="protein sequence ID" value="KOS08208.1"/>
    <property type="molecule type" value="Genomic_DNA"/>
</dbReference>
<dbReference type="OrthoDB" id="7520791at2"/>
<keyword evidence="2" id="KW-1185">Reference proteome</keyword>
<sequence length="733" mass="83076">MNTITPWGLTAGQDIRASKILATLQFDHYAFTLHNTGDSLWIVANWPTGQRIAFRAAFAMNDNFEIVTLSNNGSSLEIQLRTRLGHYKVSLLFPDLEEPMFRYTTFFTAAADILIPYWPRDIMPLTKDGDVLNASATIHMHQVGTRSGALYFSTTKPRYGSVFYFQNLTDISAFCEATETSLSETVGGNWPELGFQIPHVVNKPLPGGKEYIISDAFVLLSEEIPETATAITQGYLNALSVVYKALPKPEPVYHHWPDTVRRGLHDLCNNKGCWTHSKGVSYLNAYVCDYQTPAELMVQLAVLLPLTEYLEWEGEKNIVSEELRKGLPAFYDDKINTMVRWLPTLVDRLDRSEEQKKEMVMDSWYLHHPLMNLCRLALKKDALAEELLMKSIDYAIKIAHHFNYEWPVFYRMDTLEVIKKETVPGHGGETDVPGSYAHLMLQVWKLTGDKKYFTEAKNAFKKLDSCGFDIFYQANNTAFAAGALLEMFKETNDEFYLNLSYCCIAGIFKNAHIWDCNYGNAVHYPNFFAIFPLNNAPYTAAYEELEVYAAFHHYLLIAGDVNILPSVRMLLSEFMKYALSRLAYYYPSLLPKDIISDIVKTGEVNPNLWMPLEDLQDGWLKSGIVGQEVYGAGLAFGIVPRQYHKVKGEAFLIFSDYPILKFSNRKGKPISVRLGGDAALTCNVRILLKGAPKEIFKAFIGKDELQPKQANKESINYQVPGNAIVSITYARTI</sequence>
<dbReference type="PATRIC" id="fig|1202724.3.peg.973"/>
<dbReference type="AlphaFoldDB" id="A0A0M8MLW1"/>
<protein>
    <submittedName>
        <fullName evidence="1">Uncharacterized protein</fullName>
    </submittedName>
</protein>
<dbReference type="GO" id="GO:0005975">
    <property type="term" value="P:carbohydrate metabolic process"/>
    <property type="evidence" value="ECO:0007669"/>
    <property type="project" value="InterPro"/>
</dbReference>
<name>A0A0M8MLW1_9FLAO</name>
<dbReference type="InterPro" id="IPR008928">
    <property type="entry name" value="6-hairpin_glycosidase_sf"/>
</dbReference>
<dbReference type="SUPFAM" id="SSF48208">
    <property type="entry name" value="Six-hairpin glycosidases"/>
    <property type="match status" value="1"/>
</dbReference>
<evidence type="ECO:0000313" key="2">
    <source>
        <dbReference type="Proteomes" id="UP000037755"/>
    </source>
</evidence>
<accession>A0A0M8MLW1</accession>
<organism evidence="1 2">
    <name type="scientific">Flavobacterium akiainvivens</name>
    <dbReference type="NCBI Taxonomy" id="1202724"/>
    <lineage>
        <taxon>Bacteria</taxon>
        <taxon>Pseudomonadati</taxon>
        <taxon>Bacteroidota</taxon>
        <taxon>Flavobacteriia</taxon>
        <taxon>Flavobacteriales</taxon>
        <taxon>Flavobacteriaceae</taxon>
        <taxon>Flavobacterium</taxon>
    </lineage>
</organism>
<dbReference type="Proteomes" id="UP000037755">
    <property type="component" value="Unassembled WGS sequence"/>
</dbReference>